<dbReference type="PANTHER" id="PTHR42760:SF129">
    <property type="entry name" value="OXIDOREDUCTASE"/>
    <property type="match status" value="1"/>
</dbReference>
<dbReference type="PANTHER" id="PTHR42760">
    <property type="entry name" value="SHORT-CHAIN DEHYDROGENASES/REDUCTASES FAMILY MEMBER"/>
    <property type="match status" value="1"/>
</dbReference>
<dbReference type="InterPro" id="IPR057326">
    <property type="entry name" value="KR_dom"/>
</dbReference>
<dbReference type="Pfam" id="PF13561">
    <property type="entry name" value="adh_short_C2"/>
    <property type="match status" value="1"/>
</dbReference>
<dbReference type="PRINTS" id="PR00081">
    <property type="entry name" value="GDHRDH"/>
</dbReference>
<dbReference type="InterPro" id="IPR002347">
    <property type="entry name" value="SDR_fam"/>
</dbReference>
<dbReference type="InterPro" id="IPR020904">
    <property type="entry name" value="Sc_DH/Rdtase_CS"/>
</dbReference>
<evidence type="ECO:0000313" key="3">
    <source>
        <dbReference type="EMBL" id="MBM2615883.1"/>
    </source>
</evidence>
<dbReference type="RefSeq" id="WP_203375730.1">
    <property type="nucleotide sequence ID" value="NZ_JAENHP010000002.1"/>
</dbReference>
<dbReference type="Gene3D" id="3.40.50.720">
    <property type="entry name" value="NAD(P)-binding Rossmann-like Domain"/>
    <property type="match status" value="1"/>
</dbReference>
<sequence length="280" mass="29176">MTRTAVITGGMSGLGAAAAARLSADGIRVVTLDLADGADLHADVSSHDQVRAAAASVGPVDILVNSAGVVGPNAPLWEIPPEGWDRTFAVNVRGTFNTCQAWVPGMIERGWGRIVNLASIAGKDGNPTMSPYSASKAAVIALTKSLGKELATTGVLVNAIAPAVIATPMNADTDPAALEHITSLIPMRRVGQAAEVAELIAWLASERVSFSTGAVYDISGGRATEGLSCRSRGAATWPRRRLTASAKRPHTTPVCGRFAADASHHLDLVSLPRDRQDRPY</sequence>
<evidence type="ECO:0000259" key="2">
    <source>
        <dbReference type="SMART" id="SM00822"/>
    </source>
</evidence>
<dbReference type="SUPFAM" id="SSF51735">
    <property type="entry name" value="NAD(P)-binding Rossmann-fold domains"/>
    <property type="match status" value="1"/>
</dbReference>
<name>A0ABS2A7S2_9ACTN</name>
<feature type="domain" description="Ketoreductase" evidence="2">
    <location>
        <begin position="3"/>
        <end position="163"/>
    </location>
</feature>
<reference evidence="3 4" key="1">
    <citation type="submission" date="2021-01" db="EMBL/GenBank/DDBJ databases">
        <title>Actinoplanes sp. nov. LDG1-06 isolated from lichen.</title>
        <authorList>
            <person name="Saeng-In P."/>
            <person name="Phongsopitanun W."/>
            <person name="Kanchanasin P."/>
            <person name="Yuki M."/>
            <person name="Kudo T."/>
            <person name="Ohkuma M."/>
            <person name="Tanasupawat S."/>
        </authorList>
    </citation>
    <scope>NUCLEOTIDE SEQUENCE [LARGE SCALE GENOMIC DNA]</scope>
    <source>
        <strain evidence="3 4">LDG1-06</strain>
    </source>
</reference>
<comment type="similarity">
    <text evidence="1">Belongs to the short-chain dehydrogenases/reductases (SDR) family.</text>
</comment>
<gene>
    <name evidence="3" type="ORF">JIG36_09980</name>
</gene>
<dbReference type="InterPro" id="IPR036291">
    <property type="entry name" value="NAD(P)-bd_dom_sf"/>
</dbReference>
<protein>
    <submittedName>
        <fullName evidence="3">SDR family oxidoreductase</fullName>
    </submittedName>
</protein>
<evidence type="ECO:0000256" key="1">
    <source>
        <dbReference type="ARBA" id="ARBA00006484"/>
    </source>
</evidence>
<dbReference type="EMBL" id="JAENHP010000002">
    <property type="protein sequence ID" value="MBM2615883.1"/>
    <property type="molecule type" value="Genomic_DNA"/>
</dbReference>
<organism evidence="3 4">
    <name type="scientific">Paractinoplanes ovalisporus</name>
    <dbReference type="NCBI Taxonomy" id="2810368"/>
    <lineage>
        <taxon>Bacteria</taxon>
        <taxon>Bacillati</taxon>
        <taxon>Actinomycetota</taxon>
        <taxon>Actinomycetes</taxon>
        <taxon>Micromonosporales</taxon>
        <taxon>Micromonosporaceae</taxon>
        <taxon>Paractinoplanes</taxon>
    </lineage>
</organism>
<dbReference type="SMART" id="SM00822">
    <property type="entry name" value="PKS_KR"/>
    <property type="match status" value="1"/>
</dbReference>
<dbReference type="PROSITE" id="PS00061">
    <property type="entry name" value="ADH_SHORT"/>
    <property type="match status" value="1"/>
</dbReference>
<dbReference type="PRINTS" id="PR00080">
    <property type="entry name" value="SDRFAMILY"/>
</dbReference>
<comment type="caution">
    <text evidence="3">The sequence shown here is derived from an EMBL/GenBank/DDBJ whole genome shotgun (WGS) entry which is preliminary data.</text>
</comment>
<dbReference type="Proteomes" id="UP000632138">
    <property type="component" value="Unassembled WGS sequence"/>
</dbReference>
<proteinExistence type="inferred from homology"/>
<evidence type="ECO:0000313" key="4">
    <source>
        <dbReference type="Proteomes" id="UP000632138"/>
    </source>
</evidence>
<accession>A0ABS2A7S2</accession>
<keyword evidence="4" id="KW-1185">Reference proteome</keyword>